<dbReference type="EMBL" id="CM023470">
    <property type="protein sequence ID" value="KAH7981055.1"/>
    <property type="molecule type" value="Genomic_DNA"/>
</dbReference>
<sequence>MDDQPLVCTIGRRLNSTQMFPPDGLCEYIFFDSLYKLGRNSFAEPSLFEPNLLIFIDTAPLYQITAFGIGITFDAVYHLEFFLNRSAPDFKPLQPFWANSIYHFGVLDTATVSPTETDVISALACLKLLRDRFSQEIIAQGVKVFTVFAGYVPDGAWANFYIRNFTSLFMPDLFIALGHYIRGDNSLPSCRVVPPTLLQRPQGAEDSYQHDMTLALESINRLAAPSLTLKYALSVTMKGRWAVSTVPNQYAFFTPCMTNNTIDSFASYAQVCKDPSFMSTPGYDPMVDATQFRHVMEPLIFSYDDRAGLCKKVRSIGRRLNSLAKYRYRDISRS</sequence>
<gene>
    <name evidence="1" type="ORF">HPB49_021138</name>
</gene>
<dbReference type="Proteomes" id="UP000821865">
    <property type="component" value="Chromosome 1"/>
</dbReference>
<proteinExistence type="predicted"/>
<protein>
    <submittedName>
        <fullName evidence="1">Uncharacterized protein</fullName>
    </submittedName>
</protein>
<evidence type="ECO:0000313" key="1">
    <source>
        <dbReference type="EMBL" id="KAH7981055.1"/>
    </source>
</evidence>
<comment type="caution">
    <text evidence="1">The sequence shown here is derived from an EMBL/GenBank/DDBJ whole genome shotgun (WGS) entry which is preliminary data.</text>
</comment>
<accession>A0ACB8E353</accession>
<organism evidence="1 2">
    <name type="scientific">Dermacentor silvarum</name>
    <name type="common">Tick</name>
    <dbReference type="NCBI Taxonomy" id="543639"/>
    <lineage>
        <taxon>Eukaryota</taxon>
        <taxon>Metazoa</taxon>
        <taxon>Ecdysozoa</taxon>
        <taxon>Arthropoda</taxon>
        <taxon>Chelicerata</taxon>
        <taxon>Arachnida</taxon>
        <taxon>Acari</taxon>
        <taxon>Parasitiformes</taxon>
        <taxon>Ixodida</taxon>
        <taxon>Ixodoidea</taxon>
        <taxon>Ixodidae</taxon>
        <taxon>Rhipicephalinae</taxon>
        <taxon>Dermacentor</taxon>
    </lineage>
</organism>
<name>A0ACB8E353_DERSI</name>
<keyword evidence="2" id="KW-1185">Reference proteome</keyword>
<evidence type="ECO:0000313" key="2">
    <source>
        <dbReference type="Proteomes" id="UP000821865"/>
    </source>
</evidence>
<reference evidence="1" key="1">
    <citation type="submission" date="2020-05" db="EMBL/GenBank/DDBJ databases">
        <title>Large-scale comparative analyses of tick genomes elucidate their genetic diversity and vector capacities.</title>
        <authorList>
            <person name="Jia N."/>
            <person name="Wang J."/>
            <person name="Shi W."/>
            <person name="Du L."/>
            <person name="Sun Y."/>
            <person name="Zhan W."/>
            <person name="Jiang J."/>
            <person name="Wang Q."/>
            <person name="Zhang B."/>
            <person name="Ji P."/>
            <person name="Sakyi L.B."/>
            <person name="Cui X."/>
            <person name="Yuan T."/>
            <person name="Jiang B."/>
            <person name="Yang W."/>
            <person name="Lam T.T.-Y."/>
            <person name="Chang Q."/>
            <person name="Ding S."/>
            <person name="Wang X."/>
            <person name="Zhu J."/>
            <person name="Ruan X."/>
            <person name="Zhao L."/>
            <person name="Wei J."/>
            <person name="Que T."/>
            <person name="Du C."/>
            <person name="Cheng J."/>
            <person name="Dai P."/>
            <person name="Han X."/>
            <person name="Huang E."/>
            <person name="Gao Y."/>
            <person name="Liu J."/>
            <person name="Shao H."/>
            <person name="Ye R."/>
            <person name="Li L."/>
            <person name="Wei W."/>
            <person name="Wang X."/>
            <person name="Wang C."/>
            <person name="Yang T."/>
            <person name="Huo Q."/>
            <person name="Li W."/>
            <person name="Guo W."/>
            <person name="Chen H."/>
            <person name="Zhou L."/>
            <person name="Ni X."/>
            <person name="Tian J."/>
            <person name="Zhou Y."/>
            <person name="Sheng Y."/>
            <person name="Liu T."/>
            <person name="Pan Y."/>
            <person name="Xia L."/>
            <person name="Li J."/>
            <person name="Zhao F."/>
            <person name="Cao W."/>
        </authorList>
    </citation>
    <scope>NUCLEOTIDE SEQUENCE</scope>
    <source>
        <strain evidence="1">Dsil-2018</strain>
    </source>
</reference>